<keyword evidence="2" id="KW-0813">Transport</keyword>
<dbReference type="EMBL" id="JAPZBR010000006">
    <property type="protein sequence ID" value="KAJ5349566.1"/>
    <property type="molecule type" value="Genomic_DNA"/>
</dbReference>
<feature type="transmembrane region" description="Helical" evidence="6">
    <location>
        <begin position="455"/>
        <end position="477"/>
    </location>
</feature>
<feature type="transmembrane region" description="Helical" evidence="6">
    <location>
        <begin position="489"/>
        <end position="508"/>
    </location>
</feature>
<feature type="transmembrane region" description="Helical" evidence="6">
    <location>
        <begin position="414"/>
        <end position="435"/>
    </location>
</feature>
<evidence type="ECO:0000256" key="5">
    <source>
        <dbReference type="ARBA" id="ARBA00023136"/>
    </source>
</evidence>
<evidence type="ECO:0000313" key="7">
    <source>
        <dbReference type="EMBL" id="KAJ5349566.1"/>
    </source>
</evidence>
<keyword evidence="3 6" id="KW-0812">Transmembrane</keyword>
<evidence type="ECO:0000256" key="1">
    <source>
        <dbReference type="ARBA" id="ARBA00004141"/>
    </source>
</evidence>
<comment type="caution">
    <text evidence="7">The sequence shown here is derived from an EMBL/GenBank/DDBJ whole genome shotgun (WGS) entry which is preliminary data.</text>
</comment>
<evidence type="ECO:0008006" key="9">
    <source>
        <dbReference type="Google" id="ProtNLM"/>
    </source>
</evidence>
<feature type="transmembrane region" description="Helical" evidence="6">
    <location>
        <begin position="200"/>
        <end position="220"/>
    </location>
</feature>
<proteinExistence type="predicted"/>
<dbReference type="InterPro" id="IPR002293">
    <property type="entry name" value="AA/rel_permease1"/>
</dbReference>
<protein>
    <recommendedName>
        <fullName evidence="9">Choline transport protein</fullName>
    </recommendedName>
</protein>
<feature type="transmembrane region" description="Helical" evidence="6">
    <location>
        <begin position="388"/>
        <end position="408"/>
    </location>
</feature>
<feature type="transmembrane region" description="Helical" evidence="6">
    <location>
        <begin position="85"/>
        <end position="105"/>
    </location>
</feature>
<keyword evidence="4 6" id="KW-1133">Transmembrane helix</keyword>
<reference evidence="7" key="2">
    <citation type="journal article" date="2023" name="IMA Fungus">
        <title>Comparative genomic study of the Penicillium genus elucidates a diverse pangenome and 15 lateral gene transfer events.</title>
        <authorList>
            <person name="Petersen C."/>
            <person name="Sorensen T."/>
            <person name="Nielsen M.R."/>
            <person name="Sondergaard T.E."/>
            <person name="Sorensen J.L."/>
            <person name="Fitzpatrick D.A."/>
            <person name="Frisvad J.C."/>
            <person name="Nielsen K.L."/>
        </authorList>
    </citation>
    <scope>NUCLEOTIDE SEQUENCE</scope>
    <source>
        <strain evidence="7">IBT 35675</strain>
    </source>
</reference>
<feature type="transmembrane region" description="Helical" evidence="6">
    <location>
        <begin position="333"/>
        <end position="352"/>
    </location>
</feature>
<comment type="subcellular location">
    <subcellularLocation>
        <location evidence="1">Membrane</location>
        <topology evidence="1">Multi-pass membrane protein</topology>
    </subcellularLocation>
</comment>
<dbReference type="PANTHER" id="PTHR45649">
    <property type="entry name" value="AMINO-ACID PERMEASE BAT1"/>
    <property type="match status" value="1"/>
</dbReference>
<evidence type="ECO:0000313" key="8">
    <source>
        <dbReference type="Proteomes" id="UP001148299"/>
    </source>
</evidence>
<evidence type="ECO:0000256" key="2">
    <source>
        <dbReference type="ARBA" id="ARBA00022448"/>
    </source>
</evidence>
<organism evidence="7 8">
    <name type="scientific">Penicillium brevicompactum</name>
    <dbReference type="NCBI Taxonomy" id="5074"/>
    <lineage>
        <taxon>Eukaryota</taxon>
        <taxon>Fungi</taxon>
        <taxon>Dikarya</taxon>
        <taxon>Ascomycota</taxon>
        <taxon>Pezizomycotina</taxon>
        <taxon>Eurotiomycetes</taxon>
        <taxon>Eurotiomycetidae</taxon>
        <taxon>Eurotiales</taxon>
        <taxon>Aspergillaceae</taxon>
        <taxon>Penicillium</taxon>
    </lineage>
</organism>
<gene>
    <name evidence="7" type="ORF">N7541_007293</name>
</gene>
<feature type="transmembrane region" description="Helical" evidence="6">
    <location>
        <begin position="53"/>
        <end position="73"/>
    </location>
</feature>
<dbReference type="GO" id="GO:0016020">
    <property type="term" value="C:membrane"/>
    <property type="evidence" value="ECO:0007669"/>
    <property type="project" value="UniProtKB-SubCell"/>
</dbReference>
<evidence type="ECO:0000256" key="3">
    <source>
        <dbReference type="ARBA" id="ARBA00022692"/>
    </source>
</evidence>
<dbReference type="Gene3D" id="1.20.1740.10">
    <property type="entry name" value="Amino acid/polyamine transporter I"/>
    <property type="match status" value="1"/>
</dbReference>
<dbReference type="Pfam" id="PF13520">
    <property type="entry name" value="AA_permease_2"/>
    <property type="match status" value="1"/>
</dbReference>
<keyword evidence="5 6" id="KW-0472">Membrane</keyword>
<feature type="transmembrane region" description="Helical" evidence="6">
    <location>
        <begin position="281"/>
        <end position="302"/>
    </location>
</feature>
<name>A0A9W9QWU9_PENBR</name>
<feature type="transmembrane region" description="Helical" evidence="6">
    <location>
        <begin position="126"/>
        <end position="149"/>
    </location>
</feature>
<keyword evidence="8" id="KW-1185">Reference proteome</keyword>
<dbReference type="Proteomes" id="UP001148299">
    <property type="component" value="Unassembled WGS sequence"/>
</dbReference>
<sequence>MHPDDLKSEEITPTDIERESIQINGLVEHIQLNGLNLQSEATRQMSNLETISASWVICDSWAGVAGTIALAISQGGPVTLIYGPIATMILVGACAMTLAELASVYPTAGGQYHWTSILAPKFINRSLSYCCGITNMFSWIAICTGIAIIPAQLISGIAVFYNPTYTPQPWHSFLIYQAINGLVLLYNITLLKRSLWIHDVSFIVTIASFLVIVITCVARTSPNYEPSTAVWATFLNDSGWSSGGVAFLTGLVTPNYMYAGIDGALHLAEECKNASTVVPRALMSTLSIGFVTSFSFMVAMLYCTNDLDAVVQSKTGQVNVPIYEMWYQATRSGTAATIFVILVVFAAIFALIGGQQTASRLTWSLARDHALIGSQWLSKTHPKFDVPVWSLLFNFVVMFIIGCVYLGSSSAFNAFIGTGLILQHISYAFPAALLLYRKRSNIWLPRSRSFYLPDIVGWIMNIVTICFAVVVLIFYNFPTTLPVTGTSMNYTSAVLGVMAIFAGLNWAICASRKYRGPRLHSGVE</sequence>
<dbReference type="GO" id="GO:0022857">
    <property type="term" value="F:transmembrane transporter activity"/>
    <property type="evidence" value="ECO:0007669"/>
    <property type="project" value="InterPro"/>
</dbReference>
<dbReference type="AlphaFoldDB" id="A0A9W9QWU9"/>
<dbReference type="PANTHER" id="PTHR45649:SF19">
    <property type="entry name" value="TRANSPORTER, PUTATIVE (EUROFUNG)-RELATED"/>
    <property type="match status" value="1"/>
</dbReference>
<reference evidence="7" key="1">
    <citation type="submission" date="2022-12" db="EMBL/GenBank/DDBJ databases">
        <authorList>
            <person name="Petersen C."/>
        </authorList>
    </citation>
    <scope>NUCLEOTIDE SEQUENCE</scope>
    <source>
        <strain evidence="7">IBT 35675</strain>
    </source>
</reference>
<dbReference type="PIRSF" id="PIRSF006060">
    <property type="entry name" value="AA_transporter"/>
    <property type="match status" value="1"/>
</dbReference>
<evidence type="ECO:0000256" key="6">
    <source>
        <dbReference type="SAM" id="Phobius"/>
    </source>
</evidence>
<feature type="transmembrane region" description="Helical" evidence="6">
    <location>
        <begin position="169"/>
        <end position="188"/>
    </location>
</feature>
<evidence type="ECO:0000256" key="4">
    <source>
        <dbReference type="ARBA" id="ARBA00022989"/>
    </source>
</evidence>
<feature type="transmembrane region" description="Helical" evidence="6">
    <location>
        <begin position="240"/>
        <end position="261"/>
    </location>
</feature>
<accession>A0A9W9QWU9</accession>